<gene>
    <name evidence="3" type="ORF">NK125_08935</name>
</gene>
<reference evidence="3 4" key="1">
    <citation type="journal article" date="2022" name="Genome Biol. Evol.">
        <title>Host diet, physiology and behaviors set the stage for Lachnospiraceae cladogenesis.</title>
        <authorList>
            <person name="Vera-Ponce De Leon A."/>
            <person name="Schneider M."/>
            <person name="Jahnes B.C."/>
            <person name="Sadowski V."/>
            <person name="Camuy-Velez L.A."/>
            <person name="Duan J."/>
            <person name="Sabree Z.L."/>
        </authorList>
    </citation>
    <scope>NUCLEOTIDE SEQUENCE [LARGE SCALE GENOMIC DNA]</scope>
    <source>
        <strain evidence="3 4">PAL113</strain>
    </source>
</reference>
<keyword evidence="4" id="KW-1185">Reference proteome</keyword>
<protein>
    <submittedName>
        <fullName evidence="3">C39 family peptidase</fullName>
    </submittedName>
</protein>
<evidence type="ECO:0000259" key="2">
    <source>
        <dbReference type="Pfam" id="PF13529"/>
    </source>
</evidence>
<accession>A0ABT1EA31</accession>
<evidence type="ECO:0000313" key="4">
    <source>
        <dbReference type="Proteomes" id="UP001523566"/>
    </source>
</evidence>
<evidence type="ECO:0000313" key="3">
    <source>
        <dbReference type="EMBL" id="MCP1102536.1"/>
    </source>
</evidence>
<sequence length="208" mass="22263">MCLKKRLILGVLLILTCTLIPAQRSLAPIASAPRQEYIIPLHAHSQLNPSWSNYLYGGVDPLATHGCGPAALATAVSSLTTYELLPPEAADWSAANGFFSANLGSIHGLIPEGGKHYGLKVQLLPHLTPDAIRLALDSDKILILLMGPGDFTATGHFIVLHGYLKDGLFKIFDPASSRRSDIGWPADTLLQQLSTTAYSGGPVWVLSE</sequence>
<dbReference type="Gene3D" id="3.90.70.10">
    <property type="entry name" value="Cysteine proteinases"/>
    <property type="match status" value="1"/>
</dbReference>
<feature type="domain" description="Peptidase C39-like" evidence="2">
    <location>
        <begin position="63"/>
        <end position="175"/>
    </location>
</feature>
<keyword evidence="1" id="KW-0732">Signal</keyword>
<proteinExistence type="predicted"/>
<dbReference type="RefSeq" id="WP_262066321.1">
    <property type="nucleotide sequence ID" value="NZ_JAMXOD010000011.1"/>
</dbReference>
<feature type="signal peptide" evidence="1">
    <location>
        <begin position="1"/>
        <end position="22"/>
    </location>
</feature>
<dbReference type="EMBL" id="JAMZFW010000011">
    <property type="protein sequence ID" value="MCP1102536.1"/>
    <property type="molecule type" value="Genomic_DNA"/>
</dbReference>
<feature type="chain" id="PRO_5045877966" evidence="1">
    <location>
        <begin position="23"/>
        <end position="208"/>
    </location>
</feature>
<name>A0ABT1EA31_9FIRM</name>
<dbReference type="Pfam" id="PF13529">
    <property type="entry name" value="Peptidase_C39_2"/>
    <property type="match status" value="1"/>
</dbReference>
<organism evidence="3 4">
    <name type="scientific">Aequitasia blattaphilus</name>
    <dbReference type="NCBI Taxonomy" id="2949332"/>
    <lineage>
        <taxon>Bacteria</taxon>
        <taxon>Bacillati</taxon>
        <taxon>Bacillota</taxon>
        <taxon>Clostridia</taxon>
        <taxon>Lachnospirales</taxon>
        <taxon>Lachnospiraceae</taxon>
        <taxon>Aequitasia</taxon>
    </lineage>
</organism>
<comment type="caution">
    <text evidence="3">The sequence shown here is derived from an EMBL/GenBank/DDBJ whole genome shotgun (WGS) entry which is preliminary data.</text>
</comment>
<dbReference type="Proteomes" id="UP001523566">
    <property type="component" value="Unassembled WGS sequence"/>
</dbReference>
<dbReference type="InterPro" id="IPR039564">
    <property type="entry name" value="Peptidase_C39-like"/>
</dbReference>
<evidence type="ECO:0000256" key="1">
    <source>
        <dbReference type="SAM" id="SignalP"/>
    </source>
</evidence>